<evidence type="ECO:0000256" key="4">
    <source>
        <dbReference type="ARBA" id="ARBA00022679"/>
    </source>
</evidence>
<dbReference type="AlphaFoldDB" id="A0A1H2GRL9"/>
<evidence type="ECO:0000256" key="2">
    <source>
        <dbReference type="ARBA" id="ARBA00004787"/>
    </source>
</evidence>
<feature type="site" description="Positions MEP for the nucleophilic attack" evidence="7">
    <location>
        <position position="164"/>
    </location>
</feature>
<dbReference type="NCBIfam" id="TIGR00453">
    <property type="entry name" value="ispD"/>
    <property type="match status" value="1"/>
</dbReference>
<dbReference type="PANTHER" id="PTHR32125:SF4">
    <property type="entry name" value="2-C-METHYL-D-ERYTHRITOL 4-PHOSPHATE CYTIDYLYLTRANSFERASE, CHLOROPLASTIC"/>
    <property type="match status" value="1"/>
</dbReference>
<dbReference type="Gene3D" id="3.90.550.10">
    <property type="entry name" value="Spore Coat Polysaccharide Biosynthesis Protein SpsA, Chain A"/>
    <property type="match status" value="1"/>
</dbReference>
<dbReference type="RefSeq" id="WP_090195778.1">
    <property type="nucleotide sequence ID" value="NZ_LT629785.1"/>
</dbReference>
<dbReference type="SUPFAM" id="SSF53448">
    <property type="entry name" value="Nucleotide-diphospho-sugar transferases"/>
    <property type="match status" value="1"/>
</dbReference>
<evidence type="ECO:0000313" key="8">
    <source>
        <dbReference type="EMBL" id="SDU22346.1"/>
    </source>
</evidence>
<dbReference type="PROSITE" id="PS01295">
    <property type="entry name" value="ISPD"/>
    <property type="match status" value="1"/>
</dbReference>
<comment type="function">
    <text evidence="7">Catalyzes the formation of 4-diphosphocytidyl-2-C-methyl-D-erythritol from CTP and 2-C-methyl-D-erythritol 4-phosphate (MEP).</text>
</comment>
<comment type="catalytic activity">
    <reaction evidence="1 7">
        <text>2-C-methyl-D-erythritol 4-phosphate + CTP + H(+) = 4-CDP-2-C-methyl-D-erythritol + diphosphate</text>
        <dbReference type="Rhea" id="RHEA:13429"/>
        <dbReference type="ChEBI" id="CHEBI:15378"/>
        <dbReference type="ChEBI" id="CHEBI:33019"/>
        <dbReference type="ChEBI" id="CHEBI:37563"/>
        <dbReference type="ChEBI" id="CHEBI:57823"/>
        <dbReference type="ChEBI" id="CHEBI:58262"/>
        <dbReference type="EC" id="2.7.7.60"/>
    </reaction>
</comment>
<dbReference type="InterPro" id="IPR001228">
    <property type="entry name" value="IspD"/>
</dbReference>
<dbReference type="InterPro" id="IPR029044">
    <property type="entry name" value="Nucleotide-diphossugar_trans"/>
</dbReference>
<dbReference type="UniPathway" id="UPA00056">
    <property type="reaction ID" value="UER00093"/>
</dbReference>
<dbReference type="GO" id="GO:0019288">
    <property type="term" value="P:isopentenyl diphosphate biosynthetic process, methylerythritol 4-phosphate pathway"/>
    <property type="evidence" value="ECO:0007669"/>
    <property type="project" value="UniProtKB-UniRule"/>
</dbReference>
<proteinExistence type="inferred from homology"/>
<dbReference type="CDD" id="cd02516">
    <property type="entry name" value="CDP-ME_synthetase"/>
    <property type="match status" value="1"/>
</dbReference>
<keyword evidence="9" id="KW-1185">Reference proteome</keyword>
<sequence>MKVSSPDATSFWVVIPAAGIGSRMQADRPKQYLPLAGRSIIEHTLDCFLEHPGLKGLVVCLAENDPYWPTLACARDMRIQLAPGGVERADSVLNGLQMLGKLGAGGQDWVLVHDAARPNLSRQDLDLLLTQLANDPVGGLLAVPSKDTLKRARPDGRVLETLDRSHIWQAFTPQMFRFAPLQQALHDALVAGAAVTDEASAIELAGQAPRLIEGRADNLKITRPEDLQSLALLWRKG</sequence>
<evidence type="ECO:0000256" key="5">
    <source>
        <dbReference type="ARBA" id="ARBA00022695"/>
    </source>
</evidence>
<dbReference type="EMBL" id="LT629785">
    <property type="protein sequence ID" value="SDU22346.1"/>
    <property type="molecule type" value="Genomic_DNA"/>
</dbReference>
<keyword evidence="4 7" id="KW-0808">Transferase</keyword>
<gene>
    <name evidence="7" type="primary">ispD</name>
    <name evidence="8" type="ORF">SAMN05216296_2494</name>
</gene>
<dbReference type="OrthoDB" id="9806837at2"/>
<feature type="site" description="Transition state stabilizer" evidence="7">
    <location>
        <position position="30"/>
    </location>
</feature>
<dbReference type="InterPro" id="IPR034683">
    <property type="entry name" value="IspD/TarI"/>
</dbReference>
<evidence type="ECO:0000256" key="1">
    <source>
        <dbReference type="ARBA" id="ARBA00001282"/>
    </source>
</evidence>
<dbReference type="GO" id="GO:0050518">
    <property type="term" value="F:2-C-methyl-D-erythritol 4-phosphate cytidylyltransferase activity"/>
    <property type="evidence" value="ECO:0007669"/>
    <property type="project" value="UniProtKB-UniRule"/>
</dbReference>
<keyword evidence="6 7" id="KW-0414">Isoprene biosynthesis</keyword>
<organism evidence="8 9">
    <name type="scientific">Pseudomonas pohangensis</name>
    <dbReference type="NCBI Taxonomy" id="364197"/>
    <lineage>
        <taxon>Bacteria</taxon>
        <taxon>Pseudomonadati</taxon>
        <taxon>Pseudomonadota</taxon>
        <taxon>Gammaproteobacteria</taxon>
        <taxon>Pseudomonadales</taxon>
        <taxon>Pseudomonadaceae</taxon>
        <taxon>Pseudomonas</taxon>
    </lineage>
</organism>
<evidence type="ECO:0000256" key="3">
    <source>
        <dbReference type="ARBA" id="ARBA00009789"/>
    </source>
</evidence>
<evidence type="ECO:0000313" key="9">
    <source>
        <dbReference type="Proteomes" id="UP000243232"/>
    </source>
</evidence>
<dbReference type="InterPro" id="IPR050088">
    <property type="entry name" value="IspD/TarI_cytidylyltransf_bact"/>
</dbReference>
<evidence type="ECO:0000256" key="7">
    <source>
        <dbReference type="HAMAP-Rule" id="MF_00108"/>
    </source>
</evidence>
<dbReference type="Proteomes" id="UP000243232">
    <property type="component" value="Chromosome I"/>
</dbReference>
<dbReference type="InterPro" id="IPR018294">
    <property type="entry name" value="ISPD_synthase_CS"/>
</dbReference>
<evidence type="ECO:0000256" key="6">
    <source>
        <dbReference type="ARBA" id="ARBA00023229"/>
    </source>
</evidence>
<feature type="site" description="Transition state stabilizer" evidence="7">
    <location>
        <position position="23"/>
    </location>
</feature>
<comment type="similarity">
    <text evidence="3 7">Belongs to the IspD/TarI cytidylyltransferase family. IspD subfamily.</text>
</comment>
<dbReference type="EC" id="2.7.7.60" evidence="7"/>
<dbReference type="HAMAP" id="MF_00108">
    <property type="entry name" value="IspD"/>
    <property type="match status" value="1"/>
</dbReference>
<comment type="pathway">
    <text evidence="2 7">Isoprenoid biosynthesis; isopentenyl diphosphate biosynthesis via DXP pathway; isopentenyl diphosphate from 1-deoxy-D-xylulose 5-phosphate: step 2/6.</text>
</comment>
<accession>A0A1H2GRL9</accession>
<dbReference type="PANTHER" id="PTHR32125">
    <property type="entry name" value="2-C-METHYL-D-ERYTHRITOL 4-PHOSPHATE CYTIDYLYLTRANSFERASE, CHLOROPLASTIC"/>
    <property type="match status" value="1"/>
</dbReference>
<feature type="site" description="Positions MEP for the nucleophilic attack" evidence="7">
    <location>
        <position position="220"/>
    </location>
</feature>
<dbReference type="FunFam" id="3.90.550.10:FF:000003">
    <property type="entry name" value="2-C-methyl-D-erythritol 4-phosphate cytidylyltransferase"/>
    <property type="match status" value="1"/>
</dbReference>
<protein>
    <recommendedName>
        <fullName evidence="7">2-C-methyl-D-erythritol 4-phosphate cytidylyltransferase</fullName>
        <ecNumber evidence="7">2.7.7.60</ecNumber>
    </recommendedName>
    <alternativeName>
        <fullName evidence="7">4-diphosphocytidyl-2C-methyl-D-erythritol synthase</fullName>
    </alternativeName>
    <alternativeName>
        <fullName evidence="7">MEP cytidylyltransferase</fullName>
        <shortName evidence="7">MCT</shortName>
    </alternativeName>
</protein>
<reference evidence="9" key="1">
    <citation type="submission" date="2016-10" db="EMBL/GenBank/DDBJ databases">
        <authorList>
            <person name="Varghese N."/>
            <person name="Submissions S."/>
        </authorList>
    </citation>
    <scope>NUCLEOTIDE SEQUENCE [LARGE SCALE GENOMIC DNA]</scope>
    <source>
        <strain evidence="9">DSM 17875</strain>
    </source>
</reference>
<name>A0A1H2GRL9_9PSED</name>
<dbReference type="Pfam" id="PF01128">
    <property type="entry name" value="IspD"/>
    <property type="match status" value="1"/>
</dbReference>
<dbReference type="STRING" id="364197.SAMN05216296_2494"/>
<keyword evidence="5 7" id="KW-0548">Nucleotidyltransferase</keyword>